<dbReference type="EMBL" id="JAANIU010010291">
    <property type="protein sequence ID" value="KAG1531988.1"/>
    <property type="molecule type" value="Genomic_DNA"/>
</dbReference>
<reference evidence="2 3" key="1">
    <citation type="journal article" date="2020" name="Microb. Genom.">
        <title>Genetic diversity of clinical and environmental Mucorales isolates obtained from an investigation of mucormycosis cases among solid organ transplant recipients.</title>
        <authorList>
            <person name="Nguyen M.H."/>
            <person name="Kaul D."/>
            <person name="Muto C."/>
            <person name="Cheng S.J."/>
            <person name="Richter R.A."/>
            <person name="Bruno V.M."/>
            <person name="Liu G."/>
            <person name="Beyhan S."/>
            <person name="Sundermann A.J."/>
            <person name="Mounaud S."/>
            <person name="Pasculle A.W."/>
            <person name="Nierman W.C."/>
            <person name="Driscoll E."/>
            <person name="Cumbie R."/>
            <person name="Clancy C.J."/>
            <person name="Dupont C.L."/>
        </authorList>
    </citation>
    <scope>NUCLEOTIDE SEQUENCE [LARGE SCALE GENOMIC DNA]</scope>
    <source>
        <strain evidence="2 3">GL24</strain>
    </source>
</reference>
<comment type="caution">
    <text evidence="2">The sequence shown here is derived from an EMBL/GenBank/DDBJ whole genome shotgun (WGS) entry which is preliminary data.</text>
</comment>
<sequence>MASSTRLISAETPGKYRQSGAGPLGVQHVDGVVHVAAHVHVPGNDVARQQRDGRAGGHHELVRLAVGDLVEQWGVEENVAGQQVERVDAQQDIARDAPSAKTVRDARGSRGHVLLCRPEFRQLLRNRWRRYVKQPRPGGWFLLVSAWATTPIREESHGNPSCHRR</sequence>
<protein>
    <submittedName>
        <fullName evidence="2">Uncharacterized protein</fullName>
    </submittedName>
</protein>
<dbReference type="Proteomes" id="UP000740926">
    <property type="component" value="Unassembled WGS sequence"/>
</dbReference>
<name>A0A9P7C198_9FUNG</name>
<evidence type="ECO:0000313" key="2">
    <source>
        <dbReference type="EMBL" id="KAG1531988.1"/>
    </source>
</evidence>
<organism evidence="2 3">
    <name type="scientific">Rhizopus delemar</name>
    <dbReference type="NCBI Taxonomy" id="936053"/>
    <lineage>
        <taxon>Eukaryota</taxon>
        <taxon>Fungi</taxon>
        <taxon>Fungi incertae sedis</taxon>
        <taxon>Mucoromycota</taxon>
        <taxon>Mucoromycotina</taxon>
        <taxon>Mucoromycetes</taxon>
        <taxon>Mucorales</taxon>
        <taxon>Mucorineae</taxon>
        <taxon>Rhizopodaceae</taxon>
        <taxon>Rhizopus</taxon>
    </lineage>
</organism>
<evidence type="ECO:0000313" key="3">
    <source>
        <dbReference type="Proteomes" id="UP000740926"/>
    </source>
</evidence>
<proteinExistence type="predicted"/>
<dbReference type="AlphaFoldDB" id="A0A9P7C198"/>
<accession>A0A9P7C198</accession>
<feature type="region of interest" description="Disordered" evidence="1">
    <location>
        <begin position="1"/>
        <end position="20"/>
    </location>
</feature>
<keyword evidence="3" id="KW-1185">Reference proteome</keyword>
<evidence type="ECO:0000256" key="1">
    <source>
        <dbReference type="SAM" id="MobiDB-lite"/>
    </source>
</evidence>
<gene>
    <name evidence="2" type="ORF">G6F50_016407</name>
</gene>